<dbReference type="Pfam" id="PF01119">
    <property type="entry name" value="DNA_mis_repair"/>
    <property type="match status" value="1"/>
</dbReference>
<dbReference type="STRING" id="98765.A0A2R6PMZ9"/>
<evidence type="ECO:0000256" key="1">
    <source>
        <dbReference type="SAM" id="MobiDB-lite"/>
    </source>
</evidence>
<feature type="region of interest" description="Disordered" evidence="1">
    <location>
        <begin position="72"/>
        <end position="125"/>
    </location>
</feature>
<reference evidence="3 4" key="1">
    <citation type="submission" date="2018-02" db="EMBL/GenBank/DDBJ databases">
        <title>Genome sequence of the basidiomycete white-rot fungus Phlebia centrifuga.</title>
        <authorList>
            <person name="Granchi Z."/>
            <person name="Peng M."/>
            <person name="de Vries R.P."/>
            <person name="Hilden K."/>
            <person name="Makela M.R."/>
            <person name="Grigoriev I."/>
            <person name="Riley R."/>
        </authorList>
    </citation>
    <scope>NUCLEOTIDE SEQUENCE [LARGE SCALE GENOMIC DNA]</scope>
    <source>
        <strain evidence="3 4">FBCC195</strain>
    </source>
</reference>
<dbReference type="AlphaFoldDB" id="A0A2R6PMZ9"/>
<dbReference type="PANTHER" id="PTHR10073">
    <property type="entry name" value="DNA MISMATCH REPAIR PROTEIN MLH, PMS, MUTL"/>
    <property type="match status" value="1"/>
</dbReference>
<dbReference type="GO" id="GO:0016887">
    <property type="term" value="F:ATP hydrolysis activity"/>
    <property type="evidence" value="ECO:0007669"/>
    <property type="project" value="InterPro"/>
</dbReference>
<comment type="caution">
    <text evidence="3">The sequence shown here is derived from an EMBL/GenBank/DDBJ whole genome shotgun (WGS) entry which is preliminary data.</text>
</comment>
<dbReference type="EMBL" id="MLYV02000468">
    <property type="protein sequence ID" value="PSR93789.1"/>
    <property type="molecule type" value="Genomic_DNA"/>
</dbReference>
<feature type="domain" description="MutL C-terminal dimerisation" evidence="2">
    <location>
        <begin position="276"/>
        <end position="505"/>
    </location>
</feature>
<evidence type="ECO:0000313" key="4">
    <source>
        <dbReference type="Proteomes" id="UP000186601"/>
    </source>
</evidence>
<dbReference type="InterPro" id="IPR042120">
    <property type="entry name" value="MutL_C_dimsub"/>
</dbReference>
<feature type="compositionally biased region" description="Low complexity" evidence="1">
    <location>
        <begin position="74"/>
        <end position="87"/>
    </location>
</feature>
<feature type="compositionally biased region" description="Polar residues" evidence="1">
    <location>
        <begin position="114"/>
        <end position="125"/>
    </location>
</feature>
<name>A0A2R6PMZ9_9APHY</name>
<dbReference type="OrthoDB" id="429932at2759"/>
<dbReference type="GO" id="GO:0006298">
    <property type="term" value="P:mismatch repair"/>
    <property type="evidence" value="ECO:0007669"/>
    <property type="project" value="InterPro"/>
</dbReference>
<dbReference type="GO" id="GO:0030983">
    <property type="term" value="F:mismatched DNA binding"/>
    <property type="evidence" value="ECO:0007669"/>
    <property type="project" value="InterPro"/>
</dbReference>
<dbReference type="Proteomes" id="UP000186601">
    <property type="component" value="Unassembled WGS sequence"/>
</dbReference>
<dbReference type="InterPro" id="IPR014790">
    <property type="entry name" value="MutL_C"/>
</dbReference>
<gene>
    <name evidence="3" type="ORF">PHLCEN_2v4684</name>
</gene>
<accession>A0A2R6PMZ9</accession>
<evidence type="ECO:0000313" key="3">
    <source>
        <dbReference type="EMBL" id="PSR93789.1"/>
    </source>
</evidence>
<dbReference type="InterPro" id="IPR038973">
    <property type="entry name" value="MutL/Mlh/Pms-like"/>
</dbReference>
<dbReference type="InterPro" id="IPR020568">
    <property type="entry name" value="Ribosomal_Su5_D2-typ_SF"/>
</dbReference>
<evidence type="ECO:0000259" key="2">
    <source>
        <dbReference type="SMART" id="SM00853"/>
    </source>
</evidence>
<dbReference type="GO" id="GO:0005524">
    <property type="term" value="F:ATP binding"/>
    <property type="evidence" value="ECO:0007669"/>
    <property type="project" value="InterPro"/>
</dbReference>
<dbReference type="Gene3D" id="3.30.1540.20">
    <property type="entry name" value="MutL, C-terminal domain, dimerisation subdomain"/>
    <property type="match status" value="2"/>
</dbReference>
<feature type="region of interest" description="Disordered" evidence="1">
    <location>
        <begin position="237"/>
        <end position="268"/>
    </location>
</feature>
<keyword evidence="4" id="KW-1185">Reference proteome</keyword>
<dbReference type="PANTHER" id="PTHR10073:SF47">
    <property type="entry name" value="DNA MISMATCH REPAIR PROTEIN MLH3"/>
    <property type="match status" value="1"/>
</dbReference>
<organism evidence="3 4">
    <name type="scientific">Hermanssonia centrifuga</name>
    <dbReference type="NCBI Taxonomy" id="98765"/>
    <lineage>
        <taxon>Eukaryota</taxon>
        <taxon>Fungi</taxon>
        <taxon>Dikarya</taxon>
        <taxon>Basidiomycota</taxon>
        <taxon>Agaricomycotina</taxon>
        <taxon>Agaricomycetes</taxon>
        <taxon>Polyporales</taxon>
        <taxon>Meruliaceae</taxon>
        <taxon>Hermanssonia</taxon>
    </lineage>
</organism>
<dbReference type="SUPFAM" id="SSF54211">
    <property type="entry name" value="Ribosomal protein S5 domain 2-like"/>
    <property type="match status" value="1"/>
</dbReference>
<dbReference type="InterPro" id="IPR013507">
    <property type="entry name" value="DNA_mismatch_S5_2-like"/>
</dbReference>
<dbReference type="InterPro" id="IPR014721">
    <property type="entry name" value="Ribsml_uS5_D2-typ_fold_subgr"/>
</dbReference>
<dbReference type="GO" id="GO:0032300">
    <property type="term" value="C:mismatch repair complex"/>
    <property type="evidence" value="ECO:0007669"/>
    <property type="project" value="InterPro"/>
</dbReference>
<dbReference type="GO" id="GO:0140664">
    <property type="term" value="F:ATP-dependent DNA damage sensor activity"/>
    <property type="evidence" value="ECO:0007669"/>
    <property type="project" value="InterPro"/>
</dbReference>
<feature type="compositionally biased region" description="Basic and acidic residues" evidence="1">
    <location>
        <begin position="93"/>
        <end position="105"/>
    </location>
</feature>
<protein>
    <recommendedName>
        <fullName evidence="2">MutL C-terminal dimerisation domain-containing protein</fullName>
    </recommendedName>
</protein>
<dbReference type="SMART" id="SM00853">
    <property type="entry name" value="MutL_C"/>
    <property type="match status" value="1"/>
</dbReference>
<feature type="region of interest" description="Disordered" evidence="1">
    <location>
        <begin position="157"/>
        <end position="199"/>
    </location>
</feature>
<dbReference type="Gene3D" id="3.30.230.10">
    <property type="match status" value="1"/>
</dbReference>
<proteinExistence type="predicted"/>
<sequence length="554" mass="61365">MELSQPLHTNRRSPRKPEKKPIYVLNITIPPRQIDNCLEPAKAAVHLQNSGAVGSFVSSVVNAFLVRHGFKAESSQQPPRLRSASSPPRKRQKVLDGRIEQDDAQTKPGVVKSRPNQPYTSTRIQTPVIIPHNREYEEEDSVLWRDPRTGETFVIDNRTGNSYPAHTPPDLYHSPNAGESSMARRTLGRTTSTIPREEPPAWIQEALEANQAYALTAPKIPTVSISSNFAHALEEQTACGGRRHHRKRSGGGGSNNTPGFPESSRFSKSDLRHARVVNQVDRKFIACILQTTADPTLEEPHSRDDGESIRTLVLIDQHAADERIRVERFLSELCSPCALFADTGSADAMPPGPPTRRLEPPISVLLTRHEAEQLYGPSVAVQEAFARWGIRFGTARPREVRSIDGDEAASGYAQVTVVSVPKVVADKLLAGDQLRDVIKSYISELEEPAVSSSSHKGRGASQRVEGREEDMVDEWQGAVRRCPKDLLDLVNSKACRGAIMFNDTLKLERCERLVKALSEAALPFQCAHGRSVSDFFLNIGRKELDFDGVRDLLL</sequence>